<feature type="repeat" description="ANK" evidence="3">
    <location>
        <begin position="278"/>
        <end position="310"/>
    </location>
</feature>
<keyword evidence="6" id="KW-1185">Reference proteome</keyword>
<reference evidence="5" key="1">
    <citation type="submission" date="2020-11" db="EMBL/GenBank/DDBJ databases">
        <authorList>
            <consortium name="DOE Joint Genome Institute"/>
            <person name="Ahrendt S."/>
            <person name="Riley R."/>
            <person name="Andreopoulos W."/>
            <person name="Labutti K."/>
            <person name="Pangilinan J."/>
            <person name="Ruiz-Duenas F.J."/>
            <person name="Barrasa J.M."/>
            <person name="Sanchez-Garcia M."/>
            <person name="Camarero S."/>
            <person name="Miyauchi S."/>
            <person name="Serrano A."/>
            <person name="Linde D."/>
            <person name="Babiker R."/>
            <person name="Drula E."/>
            <person name="Ayuso-Fernandez I."/>
            <person name="Pacheco R."/>
            <person name="Padilla G."/>
            <person name="Ferreira P."/>
            <person name="Barriuso J."/>
            <person name="Kellner H."/>
            <person name="Castanera R."/>
            <person name="Alfaro M."/>
            <person name="Ramirez L."/>
            <person name="Pisabarro A.G."/>
            <person name="Kuo A."/>
            <person name="Tritt A."/>
            <person name="Lipzen A."/>
            <person name="He G."/>
            <person name="Yan M."/>
            <person name="Ng V."/>
            <person name="Cullen D."/>
            <person name="Martin F."/>
            <person name="Rosso M.-N."/>
            <person name="Henrissat B."/>
            <person name="Hibbett D."/>
            <person name="Martinez A.T."/>
            <person name="Grigoriev I.V."/>
        </authorList>
    </citation>
    <scope>NUCLEOTIDE SEQUENCE</scope>
    <source>
        <strain evidence="5">CBS 247.69</strain>
    </source>
</reference>
<dbReference type="PANTHER" id="PTHR24171">
    <property type="entry name" value="ANKYRIN REPEAT DOMAIN-CONTAINING PROTEIN 39-RELATED"/>
    <property type="match status" value="1"/>
</dbReference>
<dbReference type="InterPro" id="IPR002110">
    <property type="entry name" value="Ankyrin_rpt"/>
</dbReference>
<dbReference type="PROSITE" id="PS50088">
    <property type="entry name" value="ANK_REPEAT"/>
    <property type="match status" value="1"/>
</dbReference>
<sequence length="489" mass="54946">MSQTQLQDIARRLAAAGYTEDPGEGEYLLCVSHENENYSLISKHWTGYFFDNQELISQAVRQETPATYIVTPTLQCVYSVDEEEWLTSNIPRYSVHYKGGLAAYADKDEELHVFFEDSEEKLVHLEVRRRALTTLPVRLATGSPIVVDVFNGLFHLFYVSSLDRQIHYIILPFDDVPEDHIMSEGKLIEGLKKFTVSLAPGKERFDAYVLTEGPELLFISGDGRNSLLGTIDAAGEFLPERQIDRCCTEAWDGTLVADRLEDYLSTNPNTINSPGGEQDLTPLAAACWRGHLDVVELLIDHGADPNALSPRNRTPLFFATTRLPAENRAVIVRILLRAGANVDQCYAEDNFNTPLMNSFIFFQDRDVIRELLAHGASLMVQNAKGMTAGMLAEGTGLENELPQVPRRSIARPSPEPLSQSPPPQLSPQLLLPPPIPRNMGYLRKRLLEIFISIVLLIVKYSNTQDVLDEVLRRVRAKIIAQENREHHTP</sequence>
<proteinExistence type="predicted"/>
<dbReference type="PANTHER" id="PTHR24171:SF10">
    <property type="entry name" value="ANKYRIN REPEAT DOMAIN-CONTAINING PROTEIN 29-LIKE"/>
    <property type="match status" value="1"/>
</dbReference>
<feature type="region of interest" description="Disordered" evidence="4">
    <location>
        <begin position="407"/>
        <end position="431"/>
    </location>
</feature>
<dbReference type="SMART" id="SM00248">
    <property type="entry name" value="ANK"/>
    <property type="match status" value="3"/>
</dbReference>
<evidence type="ECO:0000256" key="3">
    <source>
        <dbReference type="PROSITE-ProRule" id="PRU00023"/>
    </source>
</evidence>
<evidence type="ECO:0000313" key="5">
    <source>
        <dbReference type="EMBL" id="KAF9465819.1"/>
    </source>
</evidence>
<dbReference type="EMBL" id="MU150245">
    <property type="protein sequence ID" value="KAF9465819.1"/>
    <property type="molecule type" value="Genomic_DNA"/>
</dbReference>
<keyword evidence="2 3" id="KW-0040">ANK repeat</keyword>
<comment type="caution">
    <text evidence="5">The sequence shown here is derived from an EMBL/GenBank/DDBJ whole genome shotgun (WGS) entry which is preliminary data.</text>
</comment>
<evidence type="ECO:0000313" key="6">
    <source>
        <dbReference type="Proteomes" id="UP000807353"/>
    </source>
</evidence>
<organism evidence="5 6">
    <name type="scientific">Collybia nuda</name>
    <dbReference type="NCBI Taxonomy" id="64659"/>
    <lineage>
        <taxon>Eukaryota</taxon>
        <taxon>Fungi</taxon>
        <taxon>Dikarya</taxon>
        <taxon>Basidiomycota</taxon>
        <taxon>Agaricomycotina</taxon>
        <taxon>Agaricomycetes</taxon>
        <taxon>Agaricomycetidae</taxon>
        <taxon>Agaricales</taxon>
        <taxon>Tricholomatineae</taxon>
        <taxon>Clitocybaceae</taxon>
        <taxon>Collybia</taxon>
    </lineage>
</organism>
<accession>A0A9P6CMD0</accession>
<feature type="compositionally biased region" description="Pro residues" evidence="4">
    <location>
        <begin position="413"/>
        <end position="431"/>
    </location>
</feature>
<dbReference type="AlphaFoldDB" id="A0A9P6CMD0"/>
<dbReference type="SUPFAM" id="SSF48403">
    <property type="entry name" value="Ankyrin repeat"/>
    <property type="match status" value="1"/>
</dbReference>
<keyword evidence="1" id="KW-0677">Repeat</keyword>
<evidence type="ECO:0000256" key="4">
    <source>
        <dbReference type="SAM" id="MobiDB-lite"/>
    </source>
</evidence>
<dbReference type="Gene3D" id="1.25.40.20">
    <property type="entry name" value="Ankyrin repeat-containing domain"/>
    <property type="match status" value="1"/>
</dbReference>
<name>A0A9P6CMD0_9AGAR</name>
<evidence type="ECO:0000256" key="1">
    <source>
        <dbReference type="ARBA" id="ARBA00022737"/>
    </source>
</evidence>
<gene>
    <name evidence="5" type="ORF">BDZ94DRAFT_1296303</name>
</gene>
<dbReference type="OrthoDB" id="194358at2759"/>
<dbReference type="Pfam" id="PF12796">
    <property type="entry name" value="Ank_2"/>
    <property type="match status" value="1"/>
</dbReference>
<dbReference type="Proteomes" id="UP000807353">
    <property type="component" value="Unassembled WGS sequence"/>
</dbReference>
<protein>
    <submittedName>
        <fullName evidence="5">Uncharacterized protein</fullName>
    </submittedName>
</protein>
<dbReference type="PROSITE" id="PS50297">
    <property type="entry name" value="ANK_REP_REGION"/>
    <property type="match status" value="1"/>
</dbReference>
<evidence type="ECO:0000256" key="2">
    <source>
        <dbReference type="ARBA" id="ARBA00023043"/>
    </source>
</evidence>
<dbReference type="InterPro" id="IPR036770">
    <property type="entry name" value="Ankyrin_rpt-contain_sf"/>
</dbReference>